<dbReference type="PANTHER" id="PTHR37305:SF1">
    <property type="entry name" value="MEMBRANE PROTEIN"/>
    <property type="match status" value="1"/>
</dbReference>
<feature type="transmembrane region" description="Helical" evidence="1">
    <location>
        <begin position="145"/>
        <end position="166"/>
    </location>
</feature>
<reference evidence="2 3" key="1">
    <citation type="submission" date="2024-09" db="EMBL/GenBank/DDBJ databases">
        <authorList>
            <person name="Ruan L."/>
        </authorList>
    </citation>
    <scope>NUCLEOTIDE SEQUENCE [LARGE SCALE GENOMIC DNA]</scope>
    <source>
        <strain evidence="2 3">D33</strain>
    </source>
</reference>
<dbReference type="Proteomes" id="UP001580407">
    <property type="component" value="Unassembled WGS sequence"/>
</dbReference>
<feature type="transmembrane region" description="Helical" evidence="1">
    <location>
        <begin position="59"/>
        <end position="81"/>
    </location>
</feature>
<feature type="transmembrane region" description="Helical" evidence="1">
    <location>
        <begin position="173"/>
        <end position="191"/>
    </location>
</feature>
<feature type="transmembrane region" description="Helical" evidence="1">
    <location>
        <begin position="108"/>
        <end position="133"/>
    </location>
</feature>
<name>A0ABV5BF81_9BACL</name>
<keyword evidence="1" id="KW-1133">Transmembrane helix</keyword>
<feature type="transmembrane region" description="Helical" evidence="1">
    <location>
        <begin position="18"/>
        <end position="39"/>
    </location>
</feature>
<organism evidence="2 3">
    <name type="scientific">Paenibacillus terreus</name>
    <dbReference type="NCBI Taxonomy" id="1387834"/>
    <lineage>
        <taxon>Bacteria</taxon>
        <taxon>Bacillati</taxon>
        <taxon>Bacillota</taxon>
        <taxon>Bacilli</taxon>
        <taxon>Bacillales</taxon>
        <taxon>Paenibacillaceae</taxon>
        <taxon>Paenibacillus</taxon>
    </lineage>
</organism>
<evidence type="ECO:0000256" key="1">
    <source>
        <dbReference type="SAM" id="Phobius"/>
    </source>
</evidence>
<keyword evidence="1" id="KW-0812">Transmembrane</keyword>
<gene>
    <name evidence="2" type="ORF">ACE3NQ_25470</name>
</gene>
<accession>A0ABV5BF81</accession>
<dbReference type="PANTHER" id="PTHR37305">
    <property type="entry name" value="INTEGRAL MEMBRANE PROTEIN-RELATED"/>
    <property type="match status" value="1"/>
</dbReference>
<evidence type="ECO:0000313" key="2">
    <source>
        <dbReference type="EMBL" id="MFB5684255.1"/>
    </source>
</evidence>
<keyword evidence="1" id="KW-0472">Membrane</keyword>
<proteinExistence type="predicted"/>
<feature type="transmembrane region" description="Helical" evidence="1">
    <location>
        <begin position="220"/>
        <end position="240"/>
    </location>
</feature>
<keyword evidence="3" id="KW-1185">Reference proteome</keyword>
<comment type="caution">
    <text evidence="2">The sequence shown here is derived from an EMBL/GenBank/DDBJ whole genome shotgun (WGS) entry which is preliminary data.</text>
</comment>
<dbReference type="RefSeq" id="WP_375527972.1">
    <property type="nucleotide sequence ID" value="NZ_JBHILM010000038.1"/>
</dbReference>
<dbReference type="Pfam" id="PF12730">
    <property type="entry name" value="ABC2_membrane_4"/>
    <property type="match status" value="1"/>
</dbReference>
<sequence>MVDLLIAELLKLKRSKMLLLSVIGAGLAPFMVVLAFYISRSSEGSSGEQAVFETLFYNTSMYTALLIGVPLYSIVAAYLFLREYTEDTLKNLLTIPVSRTGLVISKMVLLLTWIVLLSLTAWVLTILFGLLGSFDGLSGALILDYLIKFTVQGVLLWALTTPIILVTIMMKNYVPSMIAAISITMLNVLVFNSDHRGLVPWTAAFDVVHHSLLPVYPTGLSYLLIAGVSLGGFASLLIYFGRVDIH</sequence>
<dbReference type="EMBL" id="JBHILM010000038">
    <property type="protein sequence ID" value="MFB5684255.1"/>
    <property type="molecule type" value="Genomic_DNA"/>
</dbReference>
<evidence type="ECO:0000313" key="3">
    <source>
        <dbReference type="Proteomes" id="UP001580407"/>
    </source>
</evidence>
<protein>
    <submittedName>
        <fullName evidence="2">ABC transporter permease</fullName>
    </submittedName>
</protein>